<keyword evidence="12" id="KW-0119">Carbohydrate metabolism</keyword>
<evidence type="ECO:0000259" key="15">
    <source>
        <dbReference type="Pfam" id="PF01636"/>
    </source>
</evidence>
<accession>A0A367FRI5</accession>
<dbReference type="EMBL" id="QOIL01000003">
    <property type="protein sequence ID" value="RCG32300.1"/>
    <property type="molecule type" value="Genomic_DNA"/>
</dbReference>
<feature type="domain" description="Aminoglycoside phosphotransferase" evidence="15">
    <location>
        <begin position="160"/>
        <end position="394"/>
    </location>
</feature>
<dbReference type="EC" id="2.7.1.175" evidence="4"/>
<comment type="subunit">
    <text evidence="3">Monomer.</text>
</comment>
<evidence type="ECO:0000256" key="11">
    <source>
        <dbReference type="ARBA" id="ARBA00023056"/>
    </source>
</evidence>
<dbReference type="Gene3D" id="3.90.1200.10">
    <property type="match status" value="1"/>
</dbReference>
<dbReference type="InterPro" id="IPR040999">
    <property type="entry name" value="Mak_N_cap"/>
</dbReference>
<evidence type="ECO:0000313" key="18">
    <source>
        <dbReference type="Proteomes" id="UP000253094"/>
    </source>
</evidence>
<evidence type="ECO:0000256" key="3">
    <source>
        <dbReference type="ARBA" id="ARBA00011245"/>
    </source>
</evidence>
<evidence type="ECO:0000256" key="6">
    <source>
        <dbReference type="ARBA" id="ARBA00022600"/>
    </source>
</evidence>
<evidence type="ECO:0000313" key="17">
    <source>
        <dbReference type="EMBL" id="RCG32300.1"/>
    </source>
</evidence>
<evidence type="ECO:0000256" key="4">
    <source>
        <dbReference type="ARBA" id="ARBA00011962"/>
    </source>
</evidence>
<evidence type="ECO:0000256" key="9">
    <source>
        <dbReference type="ARBA" id="ARBA00022777"/>
    </source>
</evidence>
<dbReference type="UniPathway" id="UPA00164"/>
<keyword evidence="11" id="KW-0320">Glycogen biosynthesis</keyword>
<evidence type="ECO:0000256" key="12">
    <source>
        <dbReference type="ARBA" id="ARBA00023277"/>
    </source>
</evidence>
<dbReference type="Pfam" id="PF18085">
    <property type="entry name" value="Mak_N_cap"/>
    <property type="match status" value="2"/>
</dbReference>
<evidence type="ECO:0000259" key="16">
    <source>
        <dbReference type="Pfam" id="PF18085"/>
    </source>
</evidence>
<dbReference type="Pfam" id="PF01636">
    <property type="entry name" value="APH"/>
    <property type="match status" value="1"/>
</dbReference>
<dbReference type="GO" id="GO:0005978">
    <property type="term" value="P:glycogen biosynthetic process"/>
    <property type="evidence" value="ECO:0007669"/>
    <property type="project" value="UniProtKB-UniPathway"/>
</dbReference>
<evidence type="ECO:0000256" key="5">
    <source>
        <dbReference type="ARBA" id="ARBA00013882"/>
    </source>
</evidence>
<keyword evidence="10" id="KW-0067">ATP-binding</keyword>
<comment type="catalytic activity">
    <reaction evidence="14">
        <text>D-maltose + ATP = alpha-maltose 1-phosphate + ADP + H(+)</text>
        <dbReference type="Rhea" id="RHEA:31915"/>
        <dbReference type="ChEBI" id="CHEBI:15378"/>
        <dbReference type="ChEBI" id="CHEBI:17306"/>
        <dbReference type="ChEBI" id="CHEBI:30616"/>
        <dbReference type="ChEBI" id="CHEBI:63576"/>
        <dbReference type="ChEBI" id="CHEBI:456216"/>
        <dbReference type="EC" id="2.7.1.175"/>
    </reaction>
</comment>
<keyword evidence="7 17" id="KW-0808">Transferase</keyword>
<dbReference type="RefSeq" id="WP_114027915.1">
    <property type="nucleotide sequence ID" value="NZ_QOIL01000003.1"/>
</dbReference>
<protein>
    <recommendedName>
        <fullName evidence="5">Maltokinase</fullName>
        <ecNumber evidence="4">2.7.1.175</ecNumber>
    </recommendedName>
    <alternativeName>
        <fullName evidence="13">Maltose-1-phosphate synthase</fullName>
    </alternativeName>
</protein>
<evidence type="ECO:0000256" key="1">
    <source>
        <dbReference type="ARBA" id="ARBA00004964"/>
    </source>
</evidence>
<proteinExistence type="inferred from homology"/>
<dbReference type="InterPro" id="IPR002575">
    <property type="entry name" value="Aminoglycoside_PTrfase"/>
</dbReference>
<comment type="caution">
    <text evidence="17">The sequence shown here is derived from an EMBL/GenBank/DDBJ whole genome shotgun (WGS) entry which is preliminary data.</text>
</comment>
<keyword evidence="6" id="KW-0321">Glycogen metabolism</keyword>
<evidence type="ECO:0000256" key="14">
    <source>
        <dbReference type="ARBA" id="ARBA00049067"/>
    </source>
</evidence>
<comment type="pathway">
    <text evidence="1">Glycan biosynthesis; glycogen biosynthesis.</text>
</comment>
<reference evidence="17 18" key="1">
    <citation type="submission" date="2018-06" db="EMBL/GenBank/DDBJ databases">
        <title>Sphaerisporangium craniellae sp. nov., isolated from a marine sponge in the South China Sea.</title>
        <authorList>
            <person name="Li L."/>
        </authorList>
    </citation>
    <scope>NUCLEOTIDE SEQUENCE [LARGE SCALE GENOMIC DNA]</scope>
    <source>
        <strain evidence="17 18">CCTCC AA 208026</strain>
    </source>
</reference>
<dbReference type="GO" id="GO:0005524">
    <property type="term" value="F:ATP binding"/>
    <property type="evidence" value="ECO:0007669"/>
    <property type="project" value="UniProtKB-KW"/>
</dbReference>
<keyword evidence="9" id="KW-0418">Kinase</keyword>
<evidence type="ECO:0000256" key="10">
    <source>
        <dbReference type="ARBA" id="ARBA00022840"/>
    </source>
</evidence>
<feature type="domain" description="Maltokinase N-terminal cap" evidence="16">
    <location>
        <begin position="12"/>
        <end position="42"/>
    </location>
</feature>
<dbReference type="AlphaFoldDB" id="A0A367FRI5"/>
<keyword evidence="18" id="KW-1185">Reference proteome</keyword>
<dbReference type="SUPFAM" id="SSF56112">
    <property type="entry name" value="Protein kinase-like (PK-like)"/>
    <property type="match status" value="1"/>
</dbReference>
<dbReference type="OrthoDB" id="3787729at2"/>
<keyword evidence="8" id="KW-0547">Nucleotide-binding</keyword>
<name>A0A367FRI5_9ACTN</name>
<dbReference type="InterPro" id="IPR011009">
    <property type="entry name" value="Kinase-like_dom_sf"/>
</dbReference>
<feature type="domain" description="Maltokinase N-terminal cap" evidence="16">
    <location>
        <begin position="61"/>
        <end position="120"/>
    </location>
</feature>
<sequence>MTHTLEALLAGWITGQRWFAGKSRAISELAVESATPLPLRDPEEILHNAVAGSSRTTDAAARPRTRGQVSVRHVVITVRQGDTTDRYQLLVGFRPELPQRLRHVAIGLTDEGHAYDAVHDADVTGVLLSAIAGDADVGPLRFRHMPGTEIDTSARSLVLGGEQSNTSLVFGDAYICKLFRKLIPGVNPEVEVVSALARRGSRNIARPYGWIEADVAGQNTTLAFTQEFLPTASDGWSLALTSVRDLYGSLPGTPCCDAGGDFAAESHRLGIATANLHRQLADAFPTSTIEAPEVKRMVEGFRRRLDSAIAEVPKLSAYAGSAHEAFDRLSDMGRPITVQRVHGDYHLGQVMRTPNEWVVLDFEGEPGQPLSERRALDSPLRDVAGMLRSFEYAARHLLFGRADAGALEPCAAEWAARNRAAFIAGYSAGGGRIHGDDAVLLRALELSKAAYEVVYEARNRPAWLPIPLAAFTHAAA</sequence>
<evidence type="ECO:0000256" key="7">
    <source>
        <dbReference type="ARBA" id="ARBA00022679"/>
    </source>
</evidence>
<dbReference type="Proteomes" id="UP000253094">
    <property type="component" value="Unassembled WGS sequence"/>
</dbReference>
<gene>
    <name evidence="17" type="ORF">DQ384_07315</name>
</gene>
<evidence type="ECO:0000256" key="13">
    <source>
        <dbReference type="ARBA" id="ARBA00031251"/>
    </source>
</evidence>
<evidence type="ECO:0000256" key="8">
    <source>
        <dbReference type="ARBA" id="ARBA00022741"/>
    </source>
</evidence>
<comment type="similarity">
    <text evidence="2">Belongs to the aminoglycoside phosphotransferase family.</text>
</comment>
<organism evidence="17 18">
    <name type="scientific">Sphaerisporangium album</name>
    <dbReference type="NCBI Taxonomy" id="509200"/>
    <lineage>
        <taxon>Bacteria</taxon>
        <taxon>Bacillati</taxon>
        <taxon>Actinomycetota</taxon>
        <taxon>Actinomycetes</taxon>
        <taxon>Streptosporangiales</taxon>
        <taxon>Streptosporangiaceae</taxon>
        <taxon>Sphaerisporangium</taxon>
    </lineage>
</organism>
<dbReference type="GO" id="GO:0016301">
    <property type="term" value="F:kinase activity"/>
    <property type="evidence" value="ECO:0007669"/>
    <property type="project" value="UniProtKB-KW"/>
</dbReference>
<evidence type="ECO:0000256" key="2">
    <source>
        <dbReference type="ARBA" id="ARBA00006219"/>
    </source>
</evidence>